<dbReference type="PANTHER" id="PTHR46114:SF2">
    <property type="entry name" value="CULLIN N-TERMINAL DOMAIN-CONTAINING PROTEIN"/>
    <property type="match status" value="1"/>
</dbReference>
<evidence type="ECO:0000313" key="3">
    <source>
        <dbReference type="Proteomes" id="UP000299102"/>
    </source>
</evidence>
<evidence type="ECO:0000313" key="2">
    <source>
        <dbReference type="EMBL" id="GBP90238.1"/>
    </source>
</evidence>
<organism evidence="2 3">
    <name type="scientific">Eumeta variegata</name>
    <name type="common">Bagworm moth</name>
    <name type="synonym">Eumeta japonica</name>
    <dbReference type="NCBI Taxonomy" id="151549"/>
    <lineage>
        <taxon>Eukaryota</taxon>
        <taxon>Metazoa</taxon>
        <taxon>Ecdysozoa</taxon>
        <taxon>Arthropoda</taxon>
        <taxon>Hexapoda</taxon>
        <taxon>Insecta</taxon>
        <taxon>Pterygota</taxon>
        <taxon>Neoptera</taxon>
        <taxon>Endopterygota</taxon>
        <taxon>Lepidoptera</taxon>
        <taxon>Glossata</taxon>
        <taxon>Ditrysia</taxon>
        <taxon>Tineoidea</taxon>
        <taxon>Psychidae</taxon>
        <taxon>Oiketicinae</taxon>
        <taxon>Eumeta</taxon>
    </lineage>
</organism>
<dbReference type="OrthoDB" id="8063408at2759"/>
<sequence>MSLKIHFLHSHLDFFPQNLGAVSDEHGERFIRTYPTWKKGIKASGVRTCEIDENSQSKSRPGETCVPALSPSAPAPPAQSDLCLREPAPDDCHAGRRLVCAFAVRSKIIIGAHPPDLFISDDNPRALPAGPVRILFANERKR</sequence>
<protein>
    <submittedName>
        <fullName evidence="2">Uncharacterized protein</fullName>
    </submittedName>
</protein>
<proteinExistence type="predicted"/>
<gene>
    <name evidence="2" type="ORF">EVAR_100685_1</name>
</gene>
<evidence type="ECO:0000256" key="1">
    <source>
        <dbReference type="SAM" id="MobiDB-lite"/>
    </source>
</evidence>
<dbReference type="Proteomes" id="UP000299102">
    <property type="component" value="Unassembled WGS sequence"/>
</dbReference>
<comment type="caution">
    <text evidence="2">The sequence shown here is derived from an EMBL/GenBank/DDBJ whole genome shotgun (WGS) entry which is preliminary data.</text>
</comment>
<reference evidence="2 3" key="1">
    <citation type="journal article" date="2019" name="Commun. Biol.">
        <title>The bagworm genome reveals a unique fibroin gene that provides high tensile strength.</title>
        <authorList>
            <person name="Kono N."/>
            <person name="Nakamura H."/>
            <person name="Ohtoshi R."/>
            <person name="Tomita M."/>
            <person name="Numata K."/>
            <person name="Arakawa K."/>
        </authorList>
    </citation>
    <scope>NUCLEOTIDE SEQUENCE [LARGE SCALE GENOMIC DNA]</scope>
</reference>
<dbReference type="PANTHER" id="PTHR46114">
    <property type="entry name" value="APPLE DOMAIN-CONTAINING PROTEIN"/>
    <property type="match status" value="1"/>
</dbReference>
<name>A0A4C1ZR41_EUMVA</name>
<accession>A0A4C1ZR41</accession>
<dbReference type="AlphaFoldDB" id="A0A4C1ZR41"/>
<dbReference type="EMBL" id="BGZK01002068">
    <property type="protein sequence ID" value="GBP90238.1"/>
    <property type="molecule type" value="Genomic_DNA"/>
</dbReference>
<feature type="region of interest" description="Disordered" evidence="1">
    <location>
        <begin position="50"/>
        <end position="82"/>
    </location>
</feature>
<keyword evidence="3" id="KW-1185">Reference proteome</keyword>